<dbReference type="PANTHER" id="PTHR45650">
    <property type="entry name" value="GDSL-LIKE LIPASE/ACYLHYDROLASE-RELATED"/>
    <property type="match status" value="1"/>
</dbReference>
<dbReference type="GO" id="GO:0005576">
    <property type="term" value="C:extracellular region"/>
    <property type="evidence" value="ECO:0007669"/>
    <property type="project" value="UniProtKB-SubCell"/>
</dbReference>
<dbReference type="OMA" id="NHHPLAP"/>
<keyword evidence="10" id="KW-1185">Reference proteome</keyword>
<dbReference type="SUPFAM" id="SSF52266">
    <property type="entry name" value="SGNH hydrolase"/>
    <property type="match status" value="1"/>
</dbReference>
<dbReference type="Gene3D" id="3.40.50.1110">
    <property type="entry name" value="SGNH hydrolase"/>
    <property type="match status" value="1"/>
</dbReference>
<dbReference type="Pfam" id="PF00657">
    <property type="entry name" value="Lipase_GDSL"/>
    <property type="match status" value="1"/>
</dbReference>
<keyword evidence="6" id="KW-0442">Lipid degradation</keyword>
<organism evidence="9 10">
    <name type="scientific">Asparagus officinalis</name>
    <name type="common">Garden asparagus</name>
    <dbReference type="NCBI Taxonomy" id="4686"/>
    <lineage>
        <taxon>Eukaryota</taxon>
        <taxon>Viridiplantae</taxon>
        <taxon>Streptophyta</taxon>
        <taxon>Embryophyta</taxon>
        <taxon>Tracheophyta</taxon>
        <taxon>Spermatophyta</taxon>
        <taxon>Magnoliopsida</taxon>
        <taxon>Liliopsida</taxon>
        <taxon>Asparagales</taxon>
        <taxon>Asparagaceae</taxon>
        <taxon>Asparagoideae</taxon>
        <taxon>Asparagus</taxon>
    </lineage>
</organism>
<comment type="subcellular location">
    <subcellularLocation>
        <location evidence="1">Secreted</location>
    </subcellularLocation>
</comment>
<dbReference type="InterPro" id="IPR036514">
    <property type="entry name" value="SGNH_hydro_sf"/>
</dbReference>
<protein>
    <submittedName>
        <fullName evidence="9">Uncharacterized protein</fullName>
    </submittedName>
</protein>
<evidence type="ECO:0000256" key="3">
    <source>
        <dbReference type="ARBA" id="ARBA00022525"/>
    </source>
</evidence>
<evidence type="ECO:0000256" key="7">
    <source>
        <dbReference type="ARBA" id="ARBA00023098"/>
    </source>
</evidence>
<evidence type="ECO:0000256" key="6">
    <source>
        <dbReference type="ARBA" id="ARBA00022963"/>
    </source>
</evidence>
<evidence type="ECO:0000313" key="10">
    <source>
        <dbReference type="Proteomes" id="UP000243459"/>
    </source>
</evidence>
<reference evidence="10" key="1">
    <citation type="journal article" date="2017" name="Nat. Commun.">
        <title>The asparagus genome sheds light on the origin and evolution of a young Y chromosome.</title>
        <authorList>
            <person name="Harkess A."/>
            <person name="Zhou J."/>
            <person name="Xu C."/>
            <person name="Bowers J.E."/>
            <person name="Van der Hulst R."/>
            <person name="Ayyampalayam S."/>
            <person name="Mercati F."/>
            <person name="Riccardi P."/>
            <person name="McKain M.R."/>
            <person name="Kakrana A."/>
            <person name="Tang H."/>
            <person name="Ray J."/>
            <person name="Groenendijk J."/>
            <person name="Arikit S."/>
            <person name="Mathioni S.M."/>
            <person name="Nakano M."/>
            <person name="Shan H."/>
            <person name="Telgmann-Rauber A."/>
            <person name="Kanno A."/>
            <person name="Yue Z."/>
            <person name="Chen H."/>
            <person name="Li W."/>
            <person name="Chen Y."/>
            <person name="Xu X."/>
            <person name="Zhang Y."/>
            <person name="Luo S."/>
            <person name="Chen H."/>
            <person name="Gao J."/>
            <person name="Mao Z."/>
            <person name="Pires J.C."/>
            <person name="Luo M."/>
            <person name="Kudrna D."/>
            <person name="Wing R.A."/>
            <person name="Meyers B.C."/>
            <person name="Yi K."/>
            <person name="Kong H."/>
            <person name="Lavrijsen P."/>
            <person name="Sunseri F."/>
            <person name="Falavigna A."/>
            <person name="Ye Y."/>
            <person name="Leebens-Mack J.H."/>
            <person name="Chen G."/>
        </authorList>
    </citation>
    <scope>NUCLEOTIDE SEQUENCE [LARGE SCALE GENOMIC DNA]</scope>
    <source>
        <strain evidence="10">cv. DH0086</strain>
    </source>
</reference>
<evidence type="ECO:0000256" key="2">
    <source>
        <dbReference type="ARBA" id="ARBA00008668"/>
    </source>
</evidence>
<comment type="similarity">
    <text evidence="2">Belongs to the 'GDSL' lipolytic enzyme family.</text>
</comment>
<keyword evidence="3" id="KW-0964">Secreted</keyword>
<dbReference type="InterPro" id="IPR001087">
    <property type="entry name" value="GDSL"/>
</dbReference>
<feature type="signal peptide" evidence="8">
    <location>
        <begin position="1"/>
        <end position="31"/>
    </location>
</feature>
<dbReference type="OrthoDB" id="1600564at2759"/>
<evidence type="ECO:0000256" key="5">
    <source>
        <dbReference type="ARBA" id="ARBA00022801"/>
    </source>
</evidence>
<gene>
    <name evidence="9" type="ORF">A4U43_C05F22420</name>
</gene>
<dbReference type="InterPro" id="IPR051238">
    <property type="entry name" value="GDSL_esterase/lipase"/>
</dbReference>
<dbReference type="GO" id="GO:0016042">
    <property type="term" value="P:lipid catabolic process"/>
    <property type="evidence" value="ECO:0007669"/>
    <property type="project" value="UniProtKB-KW"/>
</dbReference>
<dbReference type="EMBL" id="CM007385">
    <property type="protein sequence ID" value="ONK69396.1"/>
    <property type="molecule type" value="Genomic_DNA"/>
</dbReference>
<sequence length="369" mass="40403">MESKGSRARTRFPSLLLSLLALLCLFCAAECAKSQAMFIFGDSLIDNGNNNFIPSIAKANYAPYGIDFGLPTGRFCNGLTVADFGSRILGLPYPPPYLSLASRTSKILDGVNYASAAGGILDETGKNYGARVSFNGQLDLFRNTVTQDLPTLIPNRDALTQFVESSLFLINIGSNDYINNYLLPNLYTTSRIYTSDAFADLLIANLTQQLIKLYKFGARKMVLVGLGPLGCIPSQLNQQNSTDGRCIERVNQVVSKFNQRLLPLTVNLNSSLPGSFFVYQNIYDTFYNVIQNPANYGFSVNNQACCGNGKYGGAVSCLPLQQPCNSRDQFVFWDSFHPTQAANAIIAERSYGTSPGDCYPISIYQLALI</sequence>
<dbReference type="GO" id="GO:0016788">
    <property type="term" value="F:hydrolase activity, acting on ester bonds"/>
    <property type="evidence" value="ECO:0007669"/>
    <property type="project" value="InterPro"/>
</dbReference>
<keyword evidence="5" id="KW-0378">Hydrolase</keyword>
<name>A0A5P1ETV0_ASPOF</name>
<accession>A0A5P1ETV0</accession>
<evidence type="ECO:0000313" key="9">
    <source>
        <dbReference type="EMBL" id="ONK69396.1"/>
    </source>
</evidence>
<dbReference type="InterPro" id="IPR035669">
    <property type="entry name" value="SGNH_plant_lipase-like"/>
</dbReference>
<proteinExistence type="inferred from homology"/>
<evidence type="ECO:0000256" key="1">
    <source>
        <dbReference type="ARBA" id="ARBA00004613"/>
    </source>
</evidence>
<keyword evidence="7" id="KW-0443">Lipid metabolism</keyword>
<evidence type="ECO:0000256" key="4">
    <source>
        <dbReference type="ARBA" id="ARBA00022729"/>
    </source>
</evidence>
<evidence type="ECO:0000256" key="8">
    <source>
        <dbReference type="SAM" id="SignalP"/>
    </source>
</evidence>
<dbReference type="AlphaFoldDB" id="A0A5P1ETV0"/>
<keyword evidence="4 8" id="KW-0732">Signal</keyword>
<dbReference type="CDD" id="cd01837">
    <property type="entry name" value="SGNH_plant_lipase_like"/>
    <property type="match status" value="1"/>
</dbReference>
<dbReference type="PANTHER" id="PTHR45650:SF79">
    <property type="entry name" value="GDSL ESTERASE_LIPASE 7"/>
    <property type="match status" value="1"/>
</dbReference>
<dbReference type="Proteomes" id="UP000243459">
    <property type="component" value="Chromosome 5"/>
</dbReference>
<feature type="chain" id="PRO_5024455941" evidence="8">
    <location>
        <begin position="32"/>
        <end position="369"/>
    </location>
</feature>
<dbReference type="Gramene" id="ONK69396">
    <property type="protein sequence ID" value="ONK69396"/>
    <property type="gene ID" value="A4U43_C05F22420"/>
</dbReference>